<feature type="domain" description="BTB" evidence="2">
    <location>
        <begin position="41"/>
        <end position="104"/>
    </location>
</feature>
<name>A0A4R0RJC3_9APHY</name>
<dbReference type="EMBL" id="RWJN01000059">
    <property type="protein sequence ID" value="TCD68730.1"/>
    <property type="molecule type" value="Genomic_DNA"/>
</dbReference>
<evidence type="ECO:0000313" key="4">
    <source>
        <dbReference type="Proteomes" id="UP000292702"/>
    </source>
</evidence>
<keyword evidence="4" id="KW-1185">Reference proteome</keyword>
<dbReference type="OrthoDB" id="2802798at2759"/>
<dbReference type="Gene3D" id="3.30.710.10">
    <property type="entry name" value="Potassium Channel Kv1.1, Chain A"/>
    <property type="match status" value="1"/>
</dbReference>
<reference evidence="3 4" key="1">
    <citation type="submission" date="2018-11" db="EMBL/GenBank/DDBJ databases">
        <title>Genome assembly of Steccherinum ochraceum LE-BIN_3174, the white-rot fungus of the Steccherinaceae family (The Residual Polyporoid clade, Polyporales, Basidiomycota).</title>
        <authorList>
            <person name="Fedorova T.V."/>
            <person name="Glazunova O.A."/>
            <person name="Landesman E.O."/>
            <person name="Moiseenko K.V."/>
            <person name="Psurtseva N.V."/>
            <person name="Savinova O.S."/>
            <person name="Shakhova N.V."/>
            <person name="Tyazhelova T.V."/>
            <person name="Vasina D.V."/>
        </authorList>
    </citation>
    <scope>NUCLEOTIDE SEQUENCE [LARGE SCALE GENOMIC DNA]</scope>
    <source>
        <strain evidence="3 4">LE-BIN_3174</strain>
    </source>
</reference>
<comment type="caution">
    <text evidence="3">The sequence shown here is derived from an EMBL/GenBank/DDBJ whole genome shotgun (WGS) entry which is preliminary data.</text>
</comment>
<evidence type="ECO:0000259" key="2">
    <source>
        <dbReference type="PROSITE" id="PS50097"/>
    </source>
</evidence>
<dbReference type="PROSITE" id="PS50097">
    <property type="entry name" value="BTB"/>
    <property type="match status" value="1"/>
</dbReference>
<feature type="non-terminal residue" evidence="3">
    <location>
        <position position="109"/>
    </location>
</feature>
<proteinExistence type="predicted"/>
<evidence type="ECO:0000256" key="1">
    <source>
        <dbReference type="SAM" id="MobiDB-lite"/>
    </source>
</evidence>
<organism evidence="3 4">
    <name type="scientific">Steccherinum ochraceum</name>
    <dbReference type="NCBI Taxonomy" id="92696"/>
    <lineage>
        <taxon>Eukaryota</taxon>
        <taxon>Fungi</taxon>
        <taxon>Dikarya</taxon>
        <taxon>Basidiomycota</taxon>
        <taxon>Agaricomycotina</taxon>
        <taxon>Agaricomycetes</taxon>
        <taxon>Polyporales</taxon>
        <taxon>Steccherinaceae</taxon>
        <taxon>Steccherinum</taxon>
    </lineage>
</organism>
<sequence length="109" mass="12528">MDFDPRPPKRPRLHSQADFSQPLRERMKTKYERGDLWLDDGNIVLVAEGTAFRVHQSILSRNSEVFRDMFTLPQPEGTETCHGCPVVHLQDSKKELLHVLLALFDGINS</sequence>
<gene>
    <name evidence="3" type="ORF">EIP91_010014</name>
</gene>
<dbReference type="AlphaFoldDB" id="A0A4R0RJC3"/>
<dbReference type="InterPro" id="IPR000210">
    <property type="entry name" value="BTB/POZ_dom"/>
</dbReference>
<dbReference type="STRING" id="92696.A0A4R0RJC3"/>
<dbReference type="Pfam" id="PF00651">
    <property type="entry name" value="BTB"/>
    <property type="match status" value="1"/>
</dbReference>
<evidence type="ECO:0000313" key="3">
    <source>
        <dbReference type="EMBL" id="TCD68730.1"/>
    </source>
</evidence>
<dbReference type="CDD" id="cd18186">
    <property type="entry name" value="BTB_POZ_ZBTB_KLHL-like"/>
    <property type="match status" value="1"/>
</dbReference>
<dbReference type="SUPFAM" id="SSF54695">
    <property type="entry name" value="POZ domain"/>
    <property type="match status" value="1"/>
</dbReference>
<protein>
    <recommendedName>
        <fullName evidence="2">BTB domain-containing protein</fullName>
    </recommendedName>
</protein>
<dbReference type="Proteomes" id="UP000292702">
    <property type="component" value="Unassembled WGS sequence"/>
</dbReference>
<accession>A0A4R0RJC3</accession>
<dbReference type="InterPro" id="IPR011333">
    <property type="entry name" value="SKP1/BTB/POZ_sf"/>
</dbReference>
<feature type="region of interest" description="Disordered" evidence="1">
    <location>
        <begin position="1"/>
        <end position="25"/>
    </location>
</feature>